<name>A0AAV2E702_9ROSI</name>
<evidence type="ECO:0000313" key="2">
    <source>
        <dbReference type="Proteomes" id="UP001497516"/>
    </source>
</evidence>
<evidence type="ECO:0000313" key="1">
    <source>
        <dbReference type="EMBL" id="CAL1381706.1"/>
    </source>
</evidence>
<organism evidence="1 2">
    <name type="scientific">Linum trigynum</name>
    <dbReference type="NCBI Taxonomy" id="586398"/>
    <lineage>
        <taxon>Eukaryota</taxon>
        <taxon>Viridiplantae</taxon>
        <taxon>Streptophyta</taxon>
        <taxon>Embryophyta</taxon>
        <taxon>Tracheophyta</taxon>
        <taxon>Spermatophyta</taxon>
        <taxon>Magnoliopsida</taxon>
        <taxon>eudicotyledons</taxon>
        <taxon>Gunneridae</taxon>
        <taxon>Pentapetalae</taxon>
        <taxon>rosids</taxon>
        <taxon>fabids</taxon>
        <taxon>Malpighiales</taxon>
        <taxon>Linaceae</taxon>
        <taxon>Linum</taxon>
    </lineage>
</organism>
<protein>
    <submittedName>
        <fullName evidence="1">Uncharacterized protein</fullName>
    </submittedName>
</protein>
<proteinExistence type="predicted"/>
<dbReference type="EMBL" id="OZ034817">
    <property type="protein sequence ID" value="CAL1381706.1"/>
    <property type="molecule type" value="Genomic_DNA"/>
</dbReference>
<keyword evidence="2" id="KW-1185">Reference proteome</keyword>
<gene>
    <name evidence="1" type="ORF">LTRI10_LOCUS23071</name>
</gene>
<dbReference type="AlphaFoldDB" id="A0AAV2E702"/>
<accession>A0AAV2E702</accession>
<sequence length="89" mass="10421">MESRLGWLDEQIAQLNGQFDHMYGRSFTELLRELCGQRPIEEGLQLADQNNDRGLLPLPQVWIDVPKLNCHPRSRFTERHGEEMEVPHP</sequence>
<dbReference type="Proteomes" id="UP001497516">
    <property type="component" value="Chromosome 4"/>
</dbReference>
<reference evidence="1 2" key="1">
    <citation type="submission" date="2024-04" db="EMBL/GenBank/DDBJ databases">
        <authorList>
            <person name="Fracassetti M."/>
        </authorList>
    </citation>
    <scope>NUCLEOTIDE SEQUENCE [LARGE SCALE GENOMIC DNA]</scope>
</reference>